<dbReference type="CDD" id="cd00096">
    <property type="entry name" value="Ig"/>
    <property type="match status" value="1"/>
</dbReference>
<dbReference type="InterPro" id="IPR010560">
    <property type="entry name" value="Neogenin_C"/>
</dbReference>
<gene>
    <name evidence="14" type="ORF">SNE40_007220</name>
</gene>
<keyword evidence="8" id="KW-0325">Glycoprotein</keyword>
<evidence type="ECO:0000256" key="5">
    <source>
        <dbReference type="ARBA" id="ARBA00022989"/>
    </source>
</evidence>
<evidence type="ECO:0000256" key="4">
    <source>
        <dbReference type="ARBA" id="ARBA00022737"/>
    </source>
</evidence>
<evidence type="ECO:0000256" key="2">
    <source>
        <dbReference type="ARBA" id="ARBA00009588"/>
    </source>
</evidence>
<feature type="domain" description="Ig-like" evidence="12">
    <location>
        <begin position="35"/>
        <end position="113"/>
    </location>
</feature>
<dbReference type="EMBL" id="JAZGQO010000006">
    <property type="protein sequence ID" value="KAK6184853.1"/>
    <property type="molecule type" value="Genomic_DNA"/>
</dbReference>
<dbReference type="CDD" id="cd00063">
    <property type="entry name" value="FN3"/>
    <property type="match status" value="6"/>
</dbReference>
<accession>A0AAN8K470</accession>
<keyword evidence="6 11" id="KW-0472">Membrane</keyword>
<keyword evidence="7" id="KW-1015">Disulfide bond</keyword>
<name>A0AAN8K470_PATCE</name>
<evidence type="ECO:0000259" key="13">
    <source>
        <dbReference type="PROSITE" id="PS50853"/>
    </source>
</evidence>
<dbReference type="InterPro" id="IPR003598">
    <property type="entry name" value="Ig_sub2"/>
</dbReference>
<keyword evidence="3 11" id="KW-0812">Transmembrane</keyword>
<evidence type="ECO:0000256" key="11">
    <source>
        <dbReference type="SAM" id="Phobius"/>
    </source>
</evidence>
<comment type="similarity">
    <text evidence="2">Belongs to the immunoglobulin superfamily. DCC family.</text>
</comment>
<keyword evidence="15" id="KW-1185">Reference proteome</keyword>
<evidence type="ECO:0008006" key="16">
    <source>
        <dbReference type="Google" id="ProtNLM"/>
    </source>
</evidence>
<organism evidence="14 15">
    <name type="scientific">Patella caerulea</name>
    <name type="common">Rayed Mediterranean limpet</name>
    <dbReference type="NCBI Taxonomy" id="87958"/>
    <lineage>
        <taxon>Eukaryota</taxon>
        <taxon>Metazoa</taxon>
        <taxon>Spiralia</taxon>
        <taxon>Lophotrochozoa</taxon>
        <taxon>Mollusca</taxon>
        <taxon>Gastropoda</taxon>
        <taxon>Patellogastropoda</taxon>
        <taxon>Patelloidea</taxon>
        <taxon>Patellidae</taxon>
        <taxon>Patella</taxon>
    </lineage>
</organism>
<feature type="compositionally biased region" description="Polar residues" evidence="10">
    <location>
        <begin position="1144"/>
        <end position="1157"/>
    </location>
</feature>
<feature type="region of interest" description="Disordered" evidence="10">
    <location>
        <begin position="1139"/>
        <end position="1162"/>
    </location>
</feature>
<dbReference type="Proteomes" id="UP001347796">
    <property type="component" value="Unassembled WGS sequence"/>
</dbReference>
<dbReference type="SMART" id="SM00409">
    <property type="entry name" value="IG"/>
    <property type="match status" value="4"/>
</dbReference>
<dbReference type="GO" id="GO:0016020">
    <property type="term" value="C:membrane"/>
    <property type="evidence" value="ECO:0007669"/>
    <property type="project" value="UniProtKB-SubCell"/>
</dbReference>
<dbReference type="Pfam" id="PF07679">
    <property type="entry name" value="I-set"/>
    <property type="match status" value="3"/>
</dbReference>
<dbReference type="Pfam" id="PF00041">
    <property type="entry name" value="fn3"/>
    <property type="match status" value="6"/>
</dbReference>
<feature type="compositionally biased region" description="Low complexity" evidence="10">
    <location>
        <begin position="1290"/>
        <end position="1316"/>
    </location>
</feature>
<dbReference type="PROSITE" id="PS50835">
    <property type="entry name" value="IG_LIKE"/>
    <property type="match status" value="4"/>
</dbReference>
<feature type="region of interest" description="Disordered" evidence="10">
    <location>
        <begin position="1101"/>
        <end position="1123"/>
    </location>
</feature>
<dbReference type="PROSITE" id="PS50853">
    <property type="entry name" value="FN3"/>
    <property type="match status" value="6"/>
</dbReference>
<feature type="domain" description="Fibronectin type-III" evidence="13">
    <location>
        <begin position="851"/>
        <end position="947"/>
    </location>
</feature>
<proteinExistence type="inferred from homology"/>
<dbReference type="InterPro" id="IPR013783">
    <property type="entry name" value="Ig-like_fold"/>
</dbReference>
<dbReference type="Pfam" id="PF13927">
    <property type="entry name" value="Ig_3"/>
    <property type="match status" value="1"/>
</dbReference>
<keyword evidence="4" id="KW-0677">Repeat</keyword>
<evidence type="ECO:0000256" key="7">
    <source>
        <dbReference type="ARBA" id="ARBA00023157"/>
    </source>
</evidence>
<dbReference type="SUPFAM" id="SSF48726">
    <property type="entry name" value="Immunoglobulin"/>
    <property type="match status" value="4"/>
</dbReference>
<evidence type="ECO:0000256" key="6">
    <source>
        <dbReference type="ARBA" id="ARBA00023136"/>
    </source>
</evidence>
<evidence type="ECO:0000313" key="14">
    <source>
        <dbReference type="EMBL" id="KAK6184853.1"/>
    </source>
</evidence>
<feature type="domain" description="Fibronectin type-III" evidence="13">
    <location>
        <begin position="453"/>
        <end position="544"/>
    </location>
</feature>
<dbReference type="SUPFAM" id="SSF49265">
    <property type="entry name" value="Fibronectin type III"/>
    <property type="match status" value="4"/>
</dbReference>
<dbReference type="InterPro" id="IPR036116">
    <property type="entry name" value="FN3_sf"/>
</dbReference>
<keyword evidence="5 11" id="KW-1133">Transmembrane helix</keyword>
<sequence length="1428" mass="159988">MEVGLVRKKKRNGLYLVQCLWLLGVFAHTARGNTPHFSQFSFKTEPSNVVAKVGQPATLNCSAIYHGDSTLEIHWRKNGVALQIDGQRRKKLPDGSLYFQKVVQSSDEGFYQCVGEVVNLGTIVSRTAHLQIAYLEQTFEKEPQDLTLYLTDTAMFACQIDGKPDTKTEWFKNNERVHEKYNIRIYPDGVLEISSVEISNIGQYMCRVTNSEGSRVSAPARLNQEDKDVAQRPFDEPKFVMKPTDKRAVFGSTVYLHCGANGRDFMSQPPEITWLKDGRSITFRSATDRVRKIGVGTLMIKSVIESDKGTYTCRASNSEDSVDAGAELIVLVPPQFVSKPSNVFAHTNSDVTLKCDIYGEPKPMISWMKDGQPINPSDYFQIVDEKNLKILGLMEEDNGIYQCFGSNELGYVQASSQLVILEQDVPLPTTPPQFPHRFDTGALYMDAKNQLSAPTHLRAVLVSTRFVTLSWNQPDRVGTSEIKAYSVFWREKGSERERVTNTTTTEANIQHLKPYTQYEFRVRAYNKHGPSITDAKINVKTDQEALVPTPPVNLTAVPMSPTAIHVRWDAPVDSKGKITKYVLIYYEVGSTGGEEEENIQGTGFELRSLKKYTEYSFRVVTHNENGPGASTIEVVARTFSDRPSDVPQNFTLEVSSATRIIVRWEPPPKDKQNGQITGYKIRYKKKGDRRGEPVLTDGNRNNYALTELQKGTEYQVRISALTVNGSGPATMWQFATTYRDDLDESKVPPKPARLQAKPKSNSIIVTWAPPPPNSKVLVRGYVLGFGKGIPDNEQIMLDANTHDYTIENLEPISEYVITIRAFNKIGHGPSRYETVFTSEKITSEPATPMMPPIGLKAIVLSPTTIILTWADNSLGKSQKITDSRYYTVRYTPVPSHNRRHKYVNSTDLNAHIDNLRPNTQYEFAVKVTKRNRHSPLSMSIFNTTQEAAPGSDPRDLTPVPDENNPLAVTLNWQPPARPNGLITGYLIFYSTDPKQDDRDWVVEGVVGDKLSTVINELTPSTTYYFKVQARNSKGYGPMSEIVKHKTPKAMKTEESIQKEEEALPVNMIIIIIACVVGVTFCIVIAVVTVILCRRRERLASANSRTYKSPAKPIKGGQPNMKPPDLWIHQPSALEMRKMEKSQQRSESNVSVATSTLRRGSRGSCDKLDDLPPCIDMDRRRNSFVGESGYPSSGEERYQPIQPRNIIRPKPIMIPVDGREPIAVAVPNGHMHMDNPGIPMRPVYPRTQYNTQYSSTPRVNAGDIPMKMGCLDDECVHYSDVFDDSYTSRIGYGPQSPDSSPSQYHQQYDQHQYGGHPNQPTKGIMGRPPHDHPLKSFSIPGPPGQITPVKPQQNLSPYKKPTPPISSGPIKPRTPIPLMSKAPDVTLKANKEENDLQKSLSTEELTAEMANLEGLMKDLNAITQQEFEC</sequence>
<feature type="transmembrane region" description="Helical" evidence="11">
    <location>
        <begin position="1067"/>
        <end position="1092"/>
    </location>
</feature>
<dbReference type="InterPro" id="IPR003599">
    <property type="entry name" value="Ig_sub"/>
</dbReference>
<evidence type="ECO:0000256" key="9">
    <source>
        <dbReference type="ARBA" id="ARBA00023319"/>
    </source>
</evidence>
<dbReference type="InterPro" id="IPR036179">
    <property type="entry name" value="Ig-like_dom_sf"/>
</dbReference>
<dbReference type="Pfam" id="PF06583">
    <property type="entry name" value="Neogenin_C"/>
    <property type="match status" value="1"/>
</dbReference>
<dbReference type="FunFam" id="2.60.40.10:FF:000101">
    <property type="entry name" value="Neogenin isoform 1"/>
    <property type="match status" value="1"/>
</dbReference>
<dbReference type="FunFam" id="2.60.40.10:FF:000004">
    <property type="entry name" value="DCC isoform 1"/>
    <property type="match status" value="1"/>
</dbReference>
<dbReference type="SMART" id="SM00408">
    <property type="entry name" value="IGc2"/>
    <property type="match status" value="4"/>
</dbReference>
<evidence type="ECO:0000256" key="3">
    <source>
        <dbReference type="ARBA" id="ARBA00022692"/>
    </source>
</evidence>
<feature type="domain" description="Fibronectin type-III" evidence="13">
    <location>
        <begin position="646"/>
        <end position="740"/>
    </location>
</feature>
<feature type="region of interest" description="Disordered" evidence="10">
    <location>
        <begin position="1287"/>
        <end position="1378"/>
    </location>
</feature>
<dbReference type="FunFam" id="2.60.40.10:FF:000032">
    <property type="entry name" value="palladin isoform X1"/>
    <property type="match status" value="1"/>
</dbReference>
<dbReference type="FunFam" id="2.60.40.10:FF:000551">
    <property type="entry name" value="Protogenin A"/>
    <property type="match status" value="1"/>
</dbReference>
<protein>
    <recommendedName>
        <fullName evidence="16">Neogenin</fullName>
    </recommendedName>
</protein>
<feature type="domain" description="Fibronectin type-III" evidence="13">
    <location>
        <begin position="550"/>
        <end position="641"/>
    </location>
</feature>
<evidence type="ECO:0000259" key="12">
    <source>
        <dbReference type="PROSITE" id="PS50835"/>
    </source>
</evidence>
<dbReference type="FunFam" id="2.60.40.10:FF:000133">
    <property type="entry name" value="Neogenin isoform 1"/>
    <property type="match status" value="1"/>
</dbReference>
<feature type="domain" description="Ig-like" evidence="12">
    <location>
        <begin position="152"/>
        <end position="217"/>
    </location>
</feature>
<reference evidence="14 15" key="1">
    <citation type="submission" date="2024-01" db="EMBL/GenBank/DDBJ databases">
        <title>The genome of the rayed Mediterranean limpet Patella caerulea (Linnaeus, 1758).</title>
        <authorList>
            <person name="Anh-Thu Weber A."/>
            <person name="Halstead-Nussloch G."/>
        </authorList>
    </citation>
    <scope>NUCLEOTIDE SEQUENCE [LARGE SCALE GENOMIC DNA]</scope>
    <source>
        <strain evidence="14">AATW-2023a</strain>
        <tissue evidence="14">Whole specimen</tissue>
    </source>
</reference>
<evidence type="ECO:0000313" key="15">
    <source>
        <dbReference type="Proteomes" id="UP001347796"/>
    </source>
</evidence>
<dbReference type="SMART" id="SM00060">
    <property type="entry name" value="FN3"/>
    <property type="match status" value="6"/>
</dbReference>
<feature type="domain" description="Fibronectin type-III" evidence="13">
    <location>
        <begin position="748"/>
        <end position="845"/>
    </location>
</feature>
<evidence type="ECO:0000256" key="1">
    <source>
        <dbReference type="ARBA" id="ARBA00004479"/>
    </source>
</evidence>
<evidence type="ECO:0000256" key="10">
    <source>
        <dbReference type="SAM" id="MobiDB-lite"/>
    </source>
</evidence>
<dbReference type="FunFam" id="2.60.40.10:FF:000189">
    <property type="entry name" value="Neogenin isoform 3"/>
    <property type="match status" value="1"/>
</dbReference>
<evidence type="ECO:0000256" key="8">
    <source>
        <dbReference type="ARBA" id="ARBA00023180"/>
    </source>
</evidence>
<dbReference type="GO" id="GO:0098609">
    <property type="term" value="P:cell-cell adhesion"/>
    <property type="evidence" value="ECO:0007669"/>
    <property type="project" value="TreeGrafter"/>
</dbReference>
<feature type="domain" description="Ig-like" evidence="12">
    <location>
        <begin position="237"/>
        <end position="329"/>
    </location>
</feature>
<comment type="subcellular location">
    <subcellularLocation>
        <location evidence="1">Membrane</location>
        <topology evidence="1">Single-pass type I membrane protein</topology>
    </subcellularLocation>
</comment>
<dbReference type="PANTHER" id="PTHR44170:SF54">
    <property type="entry name" value="FI24025P1"/>
    <property type="match status" value="1"/>
</dbReference>
<dbReference type="Gene3D" id="2.60.40.10">
    <property type="entry name" value="Immunoglobulins"/>
    <property type="match status" value="10"/>
</dbReference>
<dbReference type="PRINTS" id="PR00014">
    <property type="entry name" value="FNTYPEIII"/>
</dbReference>
<comment type="caution">
    <text evidence="14">The sequence shown here is derived from an EMBL/GenBank/DDBJ whole genome shotgun (WGS) entry which is preliminary data.</text>
</comment>
<feature type="domain" description="Ig-like" evidence="12">
    <location>
        <begin position="334"/>
        <end position="419"/>
    </location>
</feature>
<dbReference type="InterPro" id="IPR007110">
    <property type="entry name" value="Ig-like_dom"/>
</dbReference>
<keyword evidence="9" id="KW-0393">Immunoglobulin domain</keyword>
<dbReference type="PANTHER" id="PTHR44170">
    <property type="entry name" value="PROTEIN SIDEKICK"/>
    <property type="match status" value="1"/>
</dbReference>
<dbReference type="InterPro" id="IPR013098">
    <property type="entry name" value="Ig_I-set"/>
</dbReference>
<feature type="domain" description="Fibronectin type-III" evidence="13">
    <location>
        <begin position="952"/>
        <end position="1049"/>
    </location>
</feature>
<dbReference type="InterPro" id="IPR003961">
    <property type="entry name" value="FN3_dom"/>
</dbReference>